<protein>
    <submittedName>
        <fullName evidence="2">ImmA/IrrE family metallo-endopeptidase</fullName>
    </submittedName>
</protein>
<dbReference type="InterPro" id="IPR052345">
    <property type="entry name" value="Rad_response_metalloprotease"/>
</dbReference>
<dbReference type="EMBL" id="JAGWCR010000017">
    <property type="protein sequence ID" value="MBS3651954.1"/>
    <property type="molecule type" value="Genomic_DNA"/>
</dbReference>
<gene>
    <name evidence="2" type="ORF">KEU06_25440</name>
</gene>
<keyword evidence="3" id="KW-1185">Reference proteome</keyword>
<feature type="domain" description="IrrE N-terminal-like" evidence="1">
    <location>
        <begin position="68"/>
        <end position="176"/>
    </location>
</feature>
<accession>A0A942E178</accession>
<sequence>MSEPSPERWAIDLSLLLNAVKGADRFPVDIAELALEYSKTRFPGDPILRVAGDDLPGFDGALMKAPGGKPGWGIFYNNAFRSKGRINFTLAHELGHYLLHRTAYPDGFYCSSNDVVRWDSEYGQIEHQANVFAANILMPLDDYRRQIPQHLRVDLEMISACAERYRVSLIAASLRWLTYTTRRAILVCSRDGFILWAKPSASALKSGIYFRTSMGPIEIPGQSQAAKQDMLVDARSGIPHPAGVWFREPVQEMTVFSEQYDFVVSLLTLEDRDRYEPSEEPIEDSYDRFMNRQQRF</sequence>
<dbReference type="InterPro" id="IPR010359">
    <property type="entry name" value="IrrE_HExxH"/>
</dbReference>
<evidence type="ECO:0000313" key="3">
    <source>
        <dbReference type="Proteomes" id="UP000680348"/>
    </source>
</evidence>
<dbReference type="PANTHER" id="PTHR43236:SF2">
    <property type="entry name" value="BLL0069 PROTEIN"/>
    <property type="match status" value="1"/>
</dbReference>
<dbReference type="AlphaFoldDB" id="A0A942E178"/>
<dbReference type="Proteomes" id="UP000680348">
    <property type="component" value="Unassembled WGS sequence"/>
</dbReference>
<organism evidence="2 3">
    <name type="scientific">Pseudaminobacter soli</name>
    <name type="common">ex Zhang et al. 2022</name>
    <dbReference type="NCBI Taxonomy" id="2831468"/>
    <lineage>
        <taxon>Bacteria</taxon>
        <taxon>Pseudomonadati</taxon>
        <taxon>Pseudomonadota</taxon>
        <taxon>Alphaproteobacteria</taxon>
        <taxon>Hyphomicrobiales</taxon>
        <taxon>Phyllobacteriaceae</taxon>
        <taxon>Pseudaminobacter</taxon>
    </lineage>
</organism>
<evidence type="ECO:0000313" key="2">
    <source>
        <dbReference type="EMBL" id="MBS3651954.1"/>
    </source>
</evidence>
<reference evidence="2" key="1">
    <citation type="submission" date="2021-04" db="EMBL/GenBank/DDBJ databases">
        <title>Pseudaminobacter soli sp. nov., isolated from paddy soil contaminated by heavy metals.</title>
        <authorList>
            <person name="Zhang K."/>
        </authorList>
    </citation>
    <scope>NUCLEOTIDE SEQUENCE</scope>
    <source>
        <strain evidence="2">19-2017</strain>
    </source>
</reference>
<dbReference type="Pfam" id="PF06114">
    <property type="entry name" value="Peptidase_M78"/>
    <property type="match status" value="1"/>
</dbReference>
<proteinExistence type="predicted"/>
<dbReference type="RefSeq" id="WP_188257501.1">
    <property type="nucleotide sequence ID" value="NZ_JABVCF010000017.1"/>
</dbReference>
<comment type="caution">
    <text evidence="2">The sequence shown here is derived from an EMBL/GenBank/DDBJ whole genome shotgun (WGS) entry which is preliminary data.</text>
</comment>
<name>A0A942E178_9HYPH</name>
<evidence type="ECO:0000259" key="1">
    <source>
        <dbReference type="Pfam" id="PF06114"/>
    </source>
</evidence>
<dbReference type="Gene3D" id="1.10.10.2910">
    <property type="match status" value="1"/>
</dbReference>
<dbReference type="PANTHER" id="PTHR43236">
    <property type="entry name" value="ANTITOXIN HIGA1"/>
    <property type="match status" value="1"/>
</dbReference>